<organism evidence="1 4">
    <name type="scientific">Methylopila capsulata</name>
    <dbReference type="NCBI Taxonomy" id="61654"/>
    <lineage>
        <taxon>Bacteria</taxon>
        <taxon>Pseudomonadati</taxon>
        <taxon>Pseudomonadota</taxon>
        <taxon>Alphaproteobacteria</taxon>
        <taxon>Hyphomicrobiales</taxon>
        <taxon>Methylopilaceae</taxon>
        <taxon>Methylopila</taxon>
    </lineage>
</organism>
<name>A0A9W6ITA8_9HYPH</name>
<dbReference type="AlphaFoldDB" id="A0A9W6ITA8"/>
<reference evidence="1" key="1">
    <citation type="journal article" date="2014" name="Int. J. Syst. Evol. Microbiol.">
        <title>Complete genome sequence of Corynebacterium casei LMG S-19264T (=DSM 44701T), isolated from a smear-ripened cheese.</title>
        <authorList>
            <consortium name="US DOE Joint Genome Institute (JGI-PGF)"/>
            <person name="Walter F."/>
            <person name="Albersmeier A."/>
            <person name="Kalinowski J."/>
            <person name="Ruckert C."/>
        </authorList>
    </citation>
    <scope>NUCLEOTIDE SEQUENCE</scope>
    <source>
        <strain evidence="1">VKM B-1606</strain>
    </source>
</reference>
<comment type="caution">
    <text evidence="1">The sequence shown here is derived from an EMBL/GenBank/DDBJ whole genome shotgun (WGS) entry which is preliminary data.</text>
</comment>
<dbReference type="EMBL" id="JAFBCY010000001">
    <property type="protein sequence ID" value="MBM7850851.1"/>
    <property type="molecule type" value="Genomic_DNA"/>
</dbReference>
<reference evidence="2 3" key="2">
    <citation type="submission" date="2021-01" db="EMBL/GenBank/DDBJ databases">
        <title>Genomic Encyclopedia of Type Strains, Phase IV (KMG-IV): sequencing the most valuable type-strain genomes for metagenomic binning, comparative biology and taxonomic classification.</title>
        <authorList>
            <person name="Goeker M."/>
        </authorList>
    </citation>
    <scope>NUCLEOTIDE SEQUENCE [LARGE SCALE GENOMIC DNA]</scope>
    <source>
        <strain evidence="2 3">DSM 6130</strain>
    </source>
</reference>
<evidence type="ECO:0000313" key="3">
    <source>
        <dbReference type="Proteomes" id="UP000758856"/>
    </source>
</evidence>
<dbReference type="Proteomes" id="UP001143400">
    <property type="component" value="Unassembled WGS sequence"/>
</dbReference>
<keyword evidence="3" id="KW-1185">Reference proteome</keyword>
<evidence type="ECO:0000313" key="1">
    <source>
        <dbReference type="EMBL" id="GLK56147.1"/>
    </source>
</evidence>
<evidence type="ECO:0000313" key="4">
    <source>
        <dbReference type="Proteomes" id="UP001143400"/>
    </source>
</evidence>
<dbReference type="EMBL" id="BSFF01000002">
    <property type="protein sequence ID" value="GLK56147.1"/>
    <property type="molecule type" value="Genomic_DNA"/>
</dbReference>
<evidence type="ECO:0008006" key="5">
    <source>
        <dbReference type="Google" id="ProtNLM"/>
    </source>
</evidence>
<gene>
    <name evidence="1" type="ORF">GCM10008170_21660</name>
    <name evidence="2" type="ORF">JOD31_001063</name>
</gene>
<reference evidence="1" key="3">
    <citation type="submission" date="2023-01" db="EMBL/GenBank/DDBJ databases">
        <authorList>
            <person name="Sun Q."/>
            <person name="Evtushenko L."/>
        </authorList>
    </citation>
    <scope>NUCLEOTIDE SEQUENCE</scope>
    <source>
        <strain evidence="1">VKM B-1606</strain>
    </source>
</reference>
<evidence type="ECO:0000313" key="2">
    <source>
        <dbReference type="EMBL" id="MBM7850851.1"/>
    </source>
</evidence>
<dbReference type="RefSeq" id="WP_204949221.1">
    <property type="nucleotide sequence ID" value="NZ_BSFF01000002.1"/>
</dbReference>
<sequence length="464" mass="53464">MVLNSLLLGKPLPEVSALSLKGHVEKFTEGWFEAAKRARDNNAADPLPLYRELEYIHVEMSLSRWITKEGIVHLHEAAKILLKETGLKGRVSVDTSLRSIVRGLEEHWKNAVKRQKFSLDAIILIAKRNIQASKRDDGTYFVPVHFSNSVKTTDLTIGPCRMISRKIFEKLISAPYDEYCAKLDKENMYFSSDWESFSENFDHVICVNVVGFEENLAWSAARDVADMFLNVIRMYLKFGAARDVRLAGEYIRVKSGASMRLSEDGRISLSLTRAWPGAMVEEGWDADFLHQSKWWTGLFKSEFQIAIEPLWKKSPIRERISYFNHLISEAYSEPHARIRLVRTIAALEAFAVIDRTDKAHQLANHCALAGGFGEPERYIDIYDDVKNAYRWRNAVVHGDAPEISEASQAFLKLERHLLRIALGFLWLFATISNDMEVRHIKHLRRAVRDRINLFFWDPHLLTRF</sequence>
<accession>A0A9W6ITA8</accession>
<protein>
    <recommendedName>
        <fullName evidence="5">Apea-like HEPN domain-containing protein</fullName>
    </recommendedName>
</protein>
<dbReference type="Proteomes" id="UP000758856">
    <property type="component" value="Unassembled WGS sequence"/>
</dbReference>
<proteinExistence type="predicted"/>